<dbReference type="Pfam" id="PF00481">
    <property type="entry name" value="PP2C"/>
    <property type="match status" value="1"/>
</dbReference>
<dbReference type="AlphaFoldDB" id="A0A383VGC3"/>
<dbReference type="Proteomes" id="UP000256970">
    <property type="component" value="Unassembled WGS sequence"/>
</dbReference>
<evidence type="ECO:0000256" key="1">
    <source>
        <dbReference type="SAM" id="MobiDB-lite"/>
    </source>
</evidence>
<evidence type="ECO:0000313" key="3">
    <source>
        <dbReference type="EMBL" id="SZX63983.1"/>
    </source>
</evidence>
<feature type="compositionally biased region" description="Polar residues" evidence="1">
    <location>
        <begin position="118"/>
        <end position="132"/>
    </location>
</feature>
<gene>
    <name evidence="3" type="ORF">BQ4739_LOCUS4519</name>
</gene>
<feature type="region of interest" description="Disordered" evidence="1">
    <location>
        <begin position="1"/>
        <end position="33"/>
    </location>
</feature>
<keyword evidence="4" id="KW-1185">Reference proteome</keyword>
<feature type="compositionally biased region" description="Low complexity" evidence="1">
    <location>
        <begin position="17"/>
        <end position="30"/>
    </location>
</feature>
<evidence type="ECO:0000313" key="4">
    <source>
        <dbReference type="Proteomes" id="UP000256970"/>
    </source>
</evidence>
<accession>A0A383VGC3</accession>
<dbReference type="EMBL" id="FNXT01000363">
    <property type="protein sequence ID" value="SZX63983.1"/>
    <property type="molecule type" value="Genomic_DNA"/>
</dbReference>
<reference evidence="3 4" key="1">
    <citation type="submission" date="2016-10" db="EMBL/GenBank/DDBJ databases">
        <authorList>
            <person name="Cai Z."/>
        </authorList>
    </citation>
    <scope>NUCLEOTIDE SEQUENCE [LARGE SCALE GENOMIC DNA]</scope>
</reference>
<feature type="compositionally biased region" description="Low complexity" evidence="1">
    <location>
        <begin position="133"/>
        <end position="156"/>
    </location>
</feature>
<protein>
    <recommendedName>
        <fullName evidence="2">PPM-type phosphatase domain-containing protein</fullName>
    </recommendedName>
</protein>
<organism evidence="3 4">
    <name type="scientific">Tetradesmus obliquus</name>
    <name type="common">Green alga</name>
    <name type="synonym">Acutodesmus obliquus</name>
    <dbReference type="NCBI Taxonomy" id="3088"/>
    <lineage>
        <taxon>Eukaryota</taxon>
        <taxon>Viridiplantae</taxon>
        <taxon>Chlorophyta</taxon>
        <taxon>core chlorophytes</taxon>
        <taxon>Chlorophyceae</taxon>
        <taxon>CS clade</taxon>
        <taxon>Sphaeropleales</taxon>
        <taxon>Scenedesmaceae</taxon>
        <taxon>Tetradesmus</taxon>
    </lineage>
</organism>
<name>A0A383VGC3_TETOB</name>
<dbReference type="SUPFAM" id="SSF81606">
    <property type="entry name" value="PP2C-like"/>
    <property type="match status" value="1"/>
</dbReference>
<dbReference type="InterPro" id="IPR036457">
    <property type="entry name" value="PPM-type-like_dom_sf"/>
</dbReference>
<dbReference type="InterPro" id="IPR001932">
    <property type="entry name" value="PPM-type_phosphatase-like_dom"/>
</dbReference>
<feature type="domain" description="PPM-type phosphatase" evidence="2">
    <location>
        <begin position="43"/>
        <end position="176"/>
    </location>
</feature>
<evidence type="ECO:0000259" key="2">
    <source>
        <dbReference type="PROSITE" id="PS51746"/>
    </source>
</evidence>
<dbReference type="PROSITE" id="PS51746">
    <property type="entry name" value="PPM_2"/>
    <property type="match status" value="1"/>
</dbReference>
<dbReference type="Gene3D" id="3.60.40.10">
    <property type="entry name" value="PPM-type phosphatase domain"/>
    <property type="match status" value="1"/>
</dbReference>
<proteinExistence type="predicted"/>
<feature type="region of interest" description="Disordered" evidence="1">
    <location>
        <begin position="118"/>
        <end position="159"/>
    </location>
</feature>
<dbReference type="STRING" id="3088.A0A383VGC3"/>
<sequence>MERSSSSGKRAAEHADAAAVAPASKASRTAEATGPCNGRLQLKCAVSADKGTRTTMEDVHVCLLDHGTAAADATDNNRPAVSHFAVYDGHGGASCAQFVAQRLHEAVLAAGLLTPKQGTAGSSSATAPNSNMQQQQQQQQQQQEQQQQPQEQQQQPWQLDVKAAKQAIIKVSAIAK</sequence>